<dbReference type="AlphaFoldDB" id="A0A0H5Q771"/>
<proteinExistence type="predicted"/>
<organism evidence="1">
    <name type="scientific">uncultured prokaryote</name>
    <dbReference type="NCBI Taxonomy" id="198431"/>
    <lineage>
        <taxon>unclassified sequences</taxon>
        <taxon>environmental samples</taxon>
    </lineage>
</organism>
<evidence type="ECO:0000313" key="1">
    <source>
        <dbReference type="EMBL" id="CRY97768.1"/>
    </source>
</evidence>
<reference evidence="1" key="2">
    <citation type="submission" date="2015-07" db="EMBL/GenBank/DDBJ databases">
        <title>Plasmids, circular viruses and viroids from rat gut.</title>
        <authorList>
            <person name="Jorgensen T.J."/>
            <person name="Hansen M.A."/>
            <person name="Xu Z."/>
            <person name="Tabak M.A."/>
            <person name="Sorensen S.J."/>
            <person name="Hansen L.H."/>
        </authorList>
    </citation>
    <scope>NUCLEOTIDE SEQUENCE</scope>
    <source>
        <strain evidence="1">RGFK1730</strain>
    </source>
</reference>
<accession>A0A0H5Q771</accession>
<reference evidence="1" key="1">
    <citation type="submission" date="2015-06" db="EMBL/GenBank/DDBJ databases">
        <authorList>
            <person name="Joergensen T."/>
        </authorList>
    </citation>
    <scope>NUCLEOTIDE SEQUENCE</scope>
    <source>
        <strain evidence="1">RGFK1730</strain>
    </source>
</reference>
<protein>
    <submittedName>
        <fullName evidence="1">Uncharacterized protein</fullName>
    </submittedName>
</protein>
<sequence>MQTQRATITHTWACERKGERGQLVIVLTAINPDQVEFSIRERCHICHGGLIYDRGTLWRSSWIRSLKNLSTRWLSTWDHRMRDLEEAESPGS</sequence>
<name>A0A0H5Q771_9ZZZZ</name>
<dbReference type="EMBL" id="LN854233">
    <property type="protein sequence ID" value="CRY97768.1"/>
    <property type="molecule type" value="Genomic_DNA"/>
</dbReference>